<dbReference type="NCBIfam" id="TIGR01128">
    <property type="entry name" value="holA"/>
    <property type="match status" value="1"/>
</dbReference>
<protein>
    <recommendedName>
        <fullName evidence="2">DNA polymerase III subunit delta</fullName>
        <ecNumber evidence="1">2.7.7.7</ecNumber>
    </recommendedName>
</protein>
<reference evidence="11" key="1">
    <citation type="submission" date="2020-10" db="EMBL/GenBank/DDBJ databases">
        <authorList>
            <person name="Gilroy R."/>
        </authorList>
    </citation>
    <scope>NUCLEOTIDE SEQUENCE</scope>
    <source>
        <strain evidence="11">CHK190-19873</strain>
    </source>
</reference>
<dbReference type="InterPro" id="IPR048466">
    <property type="entry name" value="DNA_pol3_delta-like_C"/>
</dbReference>
<accession>A0A9D1ERF2</accession>
<proteinExistence type="inferred from homology"/>
<evidence type="ECO:0000256" key="7">
    <source>
        <dbReference type="ARBA" id="ARBA00034754"/>
    </source>
</evidence>
<evidence type="ECO:0000256" key="2">
    <source>
        <dbReference type="ARBA" id="ARBA00017703"/>
    </source>
</evidence>
<dbReference type="GO" id="GO:0006261">
    <property type="term" value="P:DNA-templated DNA replication"/>
    <property type="evidence" value="ECO:0007669"/>
    <property type="project" value="TreeGrafter"/>
</dbReference>
<dbReference type="InterPro" id="IPR027417">
    <property type="entry name" value="P-loop_NTPase"/>
</dbReference>
<gene>
    <name evidence="11" type="primary">holA</name>
    <name evidence="11" type="ORF">IAB44_02365</name>
</gene>
<organism evidence="11 12">
    <name type="scientific">Candidatus Limivivens intestinipullorum</name>
    <dbReference type="NCBI Taxonomy" id="2840858"/>
    <lineage>
        <taxon>Bacteria</taxon>
        <taxon>Bacillati</taxon>
        <taxon>Bacillota</taxon>
        <taxon>Clostridia</taxon>
        <taxon>Lachnospirales</taxon>
        <taxon>Lachnospiraceae</taxon>
        <taxon>Lachnospiraceae incertae sedis</taxon>
        <taxon>Candidatus Limivivens</taxon>
    </lineage>
</organism>
<dbReference type="GO" id="GO:0009360">
    <property type="term" value="C:DNA polymerase III complex"/>
    <property type="evidence" value="ECO:0007669"/>
    <property type="project" value="InterPro"/>
</dbReference>
<feature type="domain" description="DNA polymerase III delta subunit-like C-terminal" evidence="10">
    <location>
        <begin position="204"/>
        <end position="323"/>
    </location>
</feature>
<evidence type="ECO:0000313" key="12">
    <source>
        <dbReference type="Proteomes" id="UP000823935"/>
    </source>
</evidence>
<evidence type="ECO:0000259" key="9">
    <source>
        <dbReference type="Pfam" id="PF06144"/>
    </source>
</evidence>
<comment type="caution">
    <text evidence="11">The sequence shown here is derived from an EMBL/GenBank/DDBJ whole genome shotgun (WGS) entry which is preliminary data.</text>
</comment>
<evidence type="ECO:0000256" key="5">
    <source>
        <dbReference type="ARBA" id="ARBA00022705"/>
    </source>
</evidence>
<keyword evidence="6" id="KW-0239">DNA-directed DNA polymerase</keyword>
<dbReference type="EC" id="2.7.7.7" evidence="1"/>
<dbReference type="Pfam" id="PF06144">
    <property type="entry name" value="DNA_pol3_delta"/>
    <property type="match status" value="1"/>
</dbReference>
<evidence type="ECO:0000256" key="4">
    <source>
        <dbReference type="ARBA" id="ARBA00022695"/>
    </source>
</evidence>
<dbReference type="InterPro" id="IPR005790">
    <property type="entry name" value="DNA_polIII_delta"/>
</dbReference>
<keyword evidence="5" id="KW-0235">DNA replication</keyword>
<dbReference type="InterPro" id="IPR008921">
    <property type="entry name" value="DNA_pol3_clamp-load_cplx_C"/>
</dbReference>
<feature type="domain" description="DNA polymerase III delta N-terminal" evidence="9">
    <location>
        <begin position="17"/>
        <end position="129"/>
    </location>
</feature>
<evidence type="ECO:0000256" key="1">
    <source>
        <dbReference type="ARBA" id="ARBA00012417"/>
    </source>
</evidence>
<dbReference type="Gene3D" id="3.40.50.300">
    <property type="entry name" value="P-loop containing nucleotide triphosphate hydrolases"/>
    <property type="match status" value="1"/>
</dbReference>
<reference evidence="11" key="2">
    <citation type="journal article" date="2021" name="PeerJ">
        <title>Extensive microbial diversity within the chicken gut microbiome revealed by metagenomics and culture.</title>
        <authorList>
            <person name="Gilroy R."/>
            <person name="Ravi A."/>
            <person name="Getino M."/>
            <person name="Pursley I."/>
            <person name="Horton D.L."/>
            <person name="Alikhan N.F."/>
            <person name="Baker D."/>
            <person name="Gharbi K."/>
            <person name="Hall N."/>
            <person name="Watson M."/>
            <person name="Adriaenssens E.M."/>
            <person name="Foster-Nyarko E."/>
            <person name="Jarju S."/>
            <person name="Secka A."/>
            <person name="Antonio M."/>
            <person name="Oren A."/>
            <person name="Chaudhuri R.R."/>
            <person name="La Ragione R."/>
            <person name="Hildebrand F."/>
            <person name="Pallen M.J."/>
        </authorList>
    </citation>
    <scope>NUCLEOTIDE SEQUENCE</scope>
    <source>
        <strain evidence="11">CHK190-19873</strain>
    </source>
</reference>
<keyword evidence="4 11" id="KW-0548">Nucleotidyltransferase</keyword>
<dbReference type="SUPFAM" id="SSF48019">
    <property type="entry name" value="post-AAA+ oligomerization domain-like"/>
    <property type="match status" value="1"/>
</dbReference>
<evidence type="ECO:0000256" key="6">
    <source>
        <dbReference type="ARBA" id="ARBA00022932"/>
    </source>
</evidence>
<dbReference type="SUPFAM" id="SSF52540">
    <property type="entry name" value="P-loop containing nucleoside triphosphate hydrolases"/>
    <property type="match status" value="1"/>
</dbReference>
<evidence type="ECO:0000259" key="10">
    <source>
        <dbReference type="Pfam" id="PF21694"/>
    </source>
</evidence>
<evidence type="ECO:0000313" key="11">
    <source>
        <dbReference type="EMBL" id="HIS30381.1"/>
    </source>
</evidence>
<dbReference type="Proteomes" id="UP000823935">
    <property type="component" value="Unassembled WGS sequence"/>
</dbReference>
<name>A0A9D1ERF2_9FIRM</name>
<keyword evidence="3 11" id="KW-0808">Transferase</keyword>
<dbReference type="Gene3D" id="1.20.272.10">
    <property type="match status" value="1"/>
</dbReference>
<dbReference type="PANTHER" id="PTHR34388">
    <property type="entry name" value="DNA POLYMERASE III SUBUNIT DELTA"/>
    <property type="match status" value="1"/>
</dbReference>
<dbReference type="EMBL" id="DVIQ01000014">
    <property type="protein sequence ID" value="HIS30381.1"/>
    <property type="molecule type" value="Genomic_DNA"/>
</dbReference>
<dbReference type="GO" id="GO:0003677">
    <property type="term" value="F:DNA binding"/>
    <property type="evidence" value="ECO:0007669"/>
    <property type="project" value="InterPro"/>
</dbReference>
<dbReference type="Pfam" id="PF21694">
    <property type="entry name" value="DNA_pol3_delta_C"/>
    <property type="match status" value="1"/>
</dbReference>
<dbReference type="Gene3D" id="1.10.8.60">
    <property type="match status" value="1"/>
</dbReference>
<evidence type="ECO:0000256" key="3">
    <source>
        <dbReference type="ARBA" id="ARBA00022679"/>
    </source>
</evidence>
<comment type="catalytic activity">
    <reaction evidence="8">
        <text>DNA(n) + a 2'-deoxyribonucleoside 5'-triphosphate = DNA(n+1) + diphosphate</text>
        <dbReference type="Rhea" id="RHEA:22508"/>
        <dbReference type="Rhea" id="RHEA-COMP:17339"/>
        <dbReference type="Rhea" id="RHEA-COMP:17340"/>
        <dbReference type="ChEBI" id="CHEBI:33019"/>
        <dbReference type="ChEBI" id="CHEBI:61560"/>
        <dbReference type="ChEBI" id="CHEBI:173112"/>
        <dbReference type="EC" id="2.7.7.7"/>
    </reaction>
</comment>
<dbReference type="InterPro" id="IPR010372">
    <property type="entry name" value="DNA_pol3_delta_N"/>
</dbReference>
<dbReference type="AlphaFoldDB" id="A0A9D1ERF2"/>
<sequence length="330" mass="38237">MKNLTEDIKKKSFQRVYLFYGEEEYLKQQYKQKMKEVLLPEGDTMNLTVYEGKSADPQEIMAQAETMPFFADYRLILVENSGFFKSGGGDLAEYVSRIPQETVLVFIEKEVDKRSRLYKAVKSGGRIVEFPRQDEKTLTRWILLSMKQEKKRITENAMQRFLSMAGNDMENIRSELEKLYGYTYGRTDITEEDVETVCTAQTTNRIFDMINAAAEKRQKRAMELYNDLLALKEPPMRILFLIARQFNQLMQVKELKSHGYDSGQIAKKLGIAPFIIKNALRQSSYFSLDALTESVKECVELEEAVKTGRINDQLSVELLLIKLSQRTERG</sequence>
<comment type="similarity">
    <text evidence="7">Belongs to the DNA polymerase HolA subunit family.</text>
</comment>
<evidence type="ECO:0000256" key="8">
    <source>
        <dbReference type="ARBA" id="ARBA00049244"/>
    </source>
</evidence>
<dbReference type="PANTHER" id="PTHR34388:SF1">
    <property type="entry name" value="DNA POLYMERASE III SUBUNIT DELTA"/>
    <property type="match status" value="1"/>
</dbReference>
<dbReference type="GO" id="GO:0003887">
    <property type="term" value="F:DNA-directed DNA polymerase activity"/>
    <property type="evidence" value="ECO:0007669"/>
    <property type="project" value="UniProtKB-KW"/>
</dbReference>